<organism evidence="1 2">
    <name type="scientific">candidate division WOR_3 bacterium SM23_60</name>
    <dbReference type="NCBI Taxonomy" id="1703780"/>
    <lineage>
        <taxon>Bacteria</taxon>
        <taxon>Bacteria division WOR-3</taxon>
    </lineage>
</organism>
<protein>
    <recommendedName>
        <fullName evidence="3">Fibronectin type-III domain-containing protein</fullName>
    </recommendedName>
</protein>
<sequence>NAADYGRALVYGADGDIYLAGYSTGSGTYYDITVISLADAGDTHWVYRYDGSLSQYDYAYSIAYGLDDNLYITGDIWQNSTGYYDFAILSVDTTGTERWVYTYGDGNDPDYGRDIVYGADGNLYAAGYTWGGSDQELAIIQREPDNGGGWVYEYDNGYYDYAYAIAYGADDNVYAAGESYGGAAPGYDAIVVSRTNANGNHWVYRYDGPAGSDDKYFDVIYGADDFIYAVGRINGNDGMAMANDLIVTKLDTAGNFEWNYTYNGPGNHKDVATAVVYGDDGNLYIAGYSNGTGTLINGLDFFVASLDTAGNERWTYRYDGPGAKNDEAWALVFGPDTNVYVAGYSTNSAGNADFTVISFTTDGDTNWVYAYDGPGGGGDYARAIDYGDDGYLYVGGYTTGSGTNYDMTVISIDPTAAPVDTVPPQATSITKAEKSGSDVRLYWNQVVLDTLDNPEEMDHYTVYRDTTPDFVPGVSDSIAAIAYPDTEYVDTGALLGPDSYYYLIMAVDAAGHKSKTSNMGYKLEKFLNENPLTTDKNRGVLP</sequence>
<dbReference type="InterPro" id="IPR013783">
    <property type="entry name" value="Ig-like_fold"/>
</dbReference>
<proteinExistence type="predicted"/>
<evidence type="ECO:0000313" key="2">
    <source>
        <dbReference type="Proteomes" id="UP000051096"/>
    </source>
</evidence>
<name>A0A0S8G4Z8_UNCW3</name>
<dbReference type="AlphaFoldDB" id="A0A0S8G4Z8"/>
<gene>
    <name evidence="1" type="ORF">AMJ87_13605</name>
</gene>
<dbReference type="EMBL" id="LJUO01000230">
    <property type="protein sequence ID" value="KPK67284.1"/>
    <property type="molecule type" value="Genomic_DNA"/>
</dbReference>
<evidence type="ECO:0000313" key="1">
    <source>
        <dbReference type="EMBL" id="KPK67284.1"/>
    </source>
</evidence>
<comment type="caution">
    <text evidence="1">The sequence shown here is derived from an EMBL/GenBank/DDBJ whole genome shotgun (WGS) entry which is preliminary data.</text>
</comment>
<feature type="non-terminal residue" evidence="1">
    <location>
        <position position="1"/>
    </location>
</feature>
<accession>A0A0S8G4Z8</accession>
<dbReference type="SUPFAM" id="SSF101898">
    <property type="entry name" value="NHL repeat"/>
    <property type="match status" value="1"/>
</dbReference>
<dbReference type="Gene3D" id="2.60.40.10">
    <property type="entry name" value="Immunoglobulins"/>
    <property type="match status" value="1"/>
</dbReference>
<dbReference type="PANTHER" id="PTHR42754">
    <property type="entry name" value="ENDOGLUCANASE"/>
    <property type="match status" value="1"/>
</dbReference>
<reference evidence="1 2" key="1">
    <citation type="journal article" date="2015" name="Microbiome">
        <title>Genomic resolution of linkages in carbon, nitrogen, and sulfur cycling among widespread estuary sediment bacteria.</title>
        <authorList>
            <person name="Baker B.J."/>
            <person name="Lazar C.S."/>
            <person name="Teske A.P."/>
            <person name="Dick G.J."/>
        </authorList>
    </citation>
    <scope>NUCLEOTIDE SEQUENCE [LARGE SCALE GENOMIC DNA]</scope>
    <source>
        <strain evidence="1">SM23_60</strain>
    </source>
</reference>
<evidence type="ECO:0008006" key="3">
    <source>
        <dbReference type="Google" id="ProtNLM"/>
    </source>
</evidence>
<dbReference type="PANTHER" id="PTHR42754:SF1">
    <property type="entry name" value="LIPOPROTEIN"/>
    <property type="match status" value="1"/>
</dbReference>
<dbReference type="Proteomes" id="UP000051096">
    <property type="component" value="Unassembled WGS sequence"/>
</dbReference>